<keyword evidence="1 3" id="KW-0560">Oxidoreductase</keyword>
<dbReference type="OrthoDB" id="8672648at2"/>
<protein>
    <submittedName>
        <fullName evidence="3">3-(3-hydroxy-phenyl)propionate hydroxylase</fullName>
        <ecNumber evidence="3">1.14.13.-</ecNumber>
    </submittedName>
</protein>
<dbReference type="NCBIfam" id="NF004829">
    <property type="entry name" value="PRK06183.1-3"/>
    <property type="match status" value="1"/>
</dbReference>
<dbReference type="PRINTS" id="PR00420">
    <property type="entry name" value="RNGMNOXGNASE"/>
</dbReference>
<proteinExistence type="predicted"/>
<dbReference type="eggNOG" id="COG0654">
    <property type="taxonomic scope" value="Bacteria"/>
</dbReference>
<reference evidence="3 4" key="1">
    <citation type="submission" date="2014-04" db="EMBL/GenBank/DDBJ databases">
        <title>Marinobacterium kochiensis sp. nov., isolated from sediment sample collected from Kochi backwaters in Kerala, India.</title>
        <authorList>
            <person name="Singh A."/>
            <person name="Pinnaka A.K."/>
        </authorList>
    </citation>
    <scope>NUCLEOTIDE SEQUENCE [LARGE SCALE GENOMIC DNA]</scope>
    <source>
        <strain evidence="3 4">AK27</strain>
    </source>
</reference>
<sequence length="555" mass="62524">MSANNEKKSVSGRQHVPVVVVGAGPNGLTLANLLGTYGVQTVVLEKNLTTVQLPRAVSIDDESMRTMQMIGLDQEVIGQCALDYGSVYLDVKRRPFARIEPTASEYGFARRNAFIQPDLEATLKQGLQRFECVDARFGHEVVNFSQDEQGVLLEVEDNEGNRYELMADYVAASDGGKSYFRTTLDIPLEGLTYEQKWLIIDLKGTRDNFRQTRVYCDPRRPGINLPGPDGTRRFEFMMLPGETEEEVVEEAFVRRLMADHGPDRDAEIVRKQVYHFHAREAVRWREGRIFLVGDAAHLTPPFAGQGMNSGIRDASNLGWKLAHVVHGQLPATILDSYEDERKPHAWQLIEMAAILGRFMMPPTMFQARLMQAGMRLLSLYPPARDYVTQMRYKPKPRFTSGWFLSDGLSAKKTRSGRMIAQPALEDPQRHVAKLDGCCAPGFLLLGYGTSVKEAFSPLKGWEQQLPSHIQRVCITPQQYNPVPDGDVRVFRDAFGKAREWIFDGVENALFLVRPDRYVMAVITEENAATVIPELKQMLREVERGERRGGATQSAA</sequence>
<accession>A0A081FZF8</accession>
<evidence type="ECO:0000313" key="3">
    <source>
        <dbReference type="EMBL" id="KEA63913.1"/>
    </source>
</evidence>
<dbReference type="STRING" id="1232683.ADIMK_1884"/>
<dbReference type="SUPFAM" id="SSF51905">
    <property type="entry name" value="FAD/NAD(P)-binding domain"/>
    <property type="match status" value="1"/>
</dbReference>
<dbReference type="AlphaFoldDB" id="A0A081FZF8"/>
<feature type="domain" description="FAD-binding" evidence="2">
    <location>
        <begin position="16"/>
        <end position="351"/>
    </location>
</feature>
<evidence type="ECO:0000256" key="1">
    <source>
        <dbReference type="ARBA" id="ARBA00023002"/>
    </source>
</evidence>
<dbReference type="PANTHER" id="PTHR43476:SF3">
    <property type="entry name" value="FAD-BINDING MONOOXYGENASE"/>
    <property type="match status" value="1"/>
</dbReference>
<comment type="caution">
    <text evidence="3">The sequence shown here is derived from an EMBL/GenBank/DDBJ whole genome shotgun (WGS) entry which is preliminary data.</text>
</comment>
<dbReference type="PATRIC" id="fig|1232683.4.peg.1853"/>
<dbReference type="EMBL" id="JMQN01000023">
    <property type="protein sequence ID" value="KEA63913.1"/>
    <property type="molecule type" value="Genomic_DNA"/>
</dbReference>
<dbReference type="GO" id="GO:0019622">
    <property type="term" value="P:3-(3-hydroxy)phenylpropionate catabolic process"/>
    <property type="evidence" value="ECO:0007669"/>
    <property type="project" value="TreeGrafter"/>
</dbReference>
<dbReference type="PANTHER" id="PTHR43476">
    <property type="entry name" value="3-(3-HYDROXY-PHENYL)PROPIONATE/3-HYDROXYCINNAMIC ACID HYDROXYLASE"/>
    <property type="match status" value="1"/>
</dbReference>
<dbReference type="InterPro" id="IPR036188">
    <property type="entry name" value="FAD/NAD-bd_sf"/>
</dbReference>
<name>A0A081FZF8_9GAMM</name>
<dbReference type="Gene3D" id="3.30.70.2450">
    <property type="match status" value="1"/>
</dbReference>
<dbReference type="GO" id="GO:0071949">
    <property type="term" value="F:FAD binding"/>
    <property type="evidence" value="ECO:0007669"/>
    <property type="project" value="InterPro"/>
</dbReference>
<dbReference type="EC" id="1.14.13.-" evidence="3"/>
<gene>
    <name evidence="3" type="ORF">ADIMK_1884</name>
</gene>
<dbReference type="GO" id="GO:0008688">
    <property type="term" value="F:3-(3-hydroxyphenyl)propionate hydroxylase activity"/>
    <property type="evidence" value="ECO:0007669"/>
    <property type="project" value="TreeGrafter"/>
</dbReference>
<dbReference type="Pfam" id="PF01494">
    <property type="entry name" value="FAD_binding_3"/>
    <property type="match status" value="1"/>
</dbReference>
<dbReference type="RefSeq" id="WP_051692804.1">
    <property type="nucleotide sequence ID" value="NZ_JMQN01000023.1"/>
</dbReference>
<dbReference type="NCBIfam" id="NF004831">
    <property type="entry name" value="PRK06183.1-5"/>
    <property type="match status" value="1"/>
</dbReference>
<dbReference type="InterPro" id="IPR002938">
    <property type="entry name" value="FAD-bd"/>
</dbReference>
<evidence type="ECO:0000313" key="4">
    <source>
        <dbReference type="Proteomes" id="UP000028252"/>
    </source>
</evidence>
<organism evidence="3 4">
    <name type="scientific">Marinobacterium lacunae</name>
    <dbReference type="NCBI Taxonomy" id="1232683"/>
    <lineage>
        <taxon>Bacteria</taxon>
        <taxon>Pseudomonadati</taxon>
        <taxon>Pseudomonadota</taxon>
        <taxon>Gammaproteobacteria</taxon>
        <taxon>Oceanospirillales</taxon>
        <taxon>Oceanospirillaceae</taxon>
        <taxon>Marinobacterium</taxon>
    </lineage>
</organism>
<dbReference type="InterPro" id="IPR050631">
    <property type="entry name" value="PheA/TfdB_FAD_monoxygenase"/>
</dbReference>
<evidence type="ECO:0000259" key="2">
    <source>
        <dbReference type="Pfam" id="PF01494"/>
    </source>
</evidence>
<dbReference type="Gene3D" id="3.50.50.60">
    <property type="entry name" value="FAD/NAD(P)-binding domain"/>
    <property type="match status" value="1"/>
</dbReference>
<keyword evidence="4" id="KW-1185">Reference proteome</keyword>
<dbReference type="Proteomes" id="UP000028252">
    <property type="component" value="Unassembled WGS sequence"/>
</dbReference>